<dbReference type="Pfam" id="PF00593">
    <property type="entry name" value="TonB_dep_Rec_b-barrel"/>
    <property type="match status" value="1"/>
</dbReference>
<evidence type="ECO:0000313" key="14">
    <source>
        <dbReference type="EMBL" id="MDP1028062.1"/>
    </source>
</evidence>
<dbReference type="RefSeq" id="WP_305173778.1">
    <property type="nucleotide sequence ID" value="NZ_JAUUDS010000007.1"/>
</dbReference>
<keyword evidence="4 8" id="KW-0812">Transmembrane</keyword>
<name>A0ABT9EM73_9SPHN</name>
<keyword evidence="7 8" id="KW-0998">Cell outer membrane</keyword>
<comment type="similarity">
    <text evidence="8 9">Belongs to the TonB-dependent receptor family.</text>
</comment>
<dbReference type="InterPro" id="IPR012910">
    <property type="entry name" value="Plug_dom"/>
</dbReference>
<evidence type="ECO:0000256" key="5">
    <source>
        <dbReference type="ARBA" id="ARBA00023077"/>
    </source>
</evidence>
<evidence type="ECO:0000256" key="8">
    <source>
        <dbReference type="PROSITE-ProRule" id="PRU01360"/>
    </source>
</evidence>
<sequence>MDRVMALLCSVAVMPLMAGAASRAEAQVAPTPADATADQNVTSADGAGTDTTTDKKADTKTKRPATSSDEILVTGSRIRRTDLTTSAPLAIIDKDMIGDRGLGRLSDVLSLMPQIAPMTGDRGSSTDPRKGPARINLRGLGSGRTLVLLNGDRMDNDANVIPAPMLERIDILTGGASAVYGSDAIAGVVNYIVKRRFTGVQLNFEASAQQSTNDNQFMLNLLDDAGYPRPPRHAFGGEAYFGSIAAGQNFAKGRGNISVFATYNRLMPMKISMFDHTGCPVYQNAPDSAFLANDTWACGFNEANPYNWFGAGGGDWTNAKDGSRNFRPYDVDDITRTPQNDWLQRRVNRVNTGGFLTFDITSSMKLDSNFLYSSDKSGGEVQFSNWFYSPGFMMPCDNPFLSAQQAQIICGDNAGQAGQSEMMWMNVYRPDNTGRYTYAVSTWRAAAHLSGKLVDDMTFDLGFQRSKRVENYAGTNIFDQGKAPLFIRAMQVVNFNGVPTCQSVVDGTDPNCIPLDGFTSNGPNPAVWSYLTSSGSSQVKQEQMVINGSIAGRLDKYGIKSPFASDGVGFALVAEHRWNRVSEQGFGAFSWWSKYSGVDTVDELGGELSLPIVQAKPLLEDLTISGAYRASKYKSLDNLVQTWKADFIYRPFAGLGFRGSINRAVRRGFLERLQGSVPYQNYFEDRCAMPGKPQKEGDPQKQRLTFEQCAPSGITQQQYDALAVTNNCDQNGFCLTQFRPGGNPNLRPETSRSITAGIVTQPRFLPGFSASLDYYSIKIQGAFEWVRTDLISDQCFNQHTEFFCGLISRDPSDGRVTEINARYNNSGFVRTDGIDFGLYYPIRLSKDRIGINLGQLNLSLNGTVFLKNDRQFAPGTPVYSCLGYFGFFCNDLTPRYRHYANIGWDMPWKGNINLTWRYAAPTINAKRSSDPVLASKPTNWTTDTYPLIPRLPPQNLFDLSITYPLTRNVQVWFNTQNLFDKDPPIIGYGANGTGSFQNTYPWYYNNWGRTLRVGLRAKVW</sequence>
<keyword evidence="2 8" id="KW-0813">Transport</keyword>
<evidence type="ECO:0000256" key="11">
    <source>
        <dbReference type="SAM" id="SignalP"/>
    </source>
</evidence>
<dbReference type="PROSITE" id="PS52016">
    <property type="entry name" value="TONB_DEPENDENT_REC_3"/>
    <property type="match status" value="1"/>
</dbReference>
<dbReference type="PANTHER" id="PTHR47234:SF2">
    <property type="entry name" value="TONB-DEPENDENT RECEPTOR"/>
    <property type="match status" value="1"/>
</dbReference>
<proteinExistence type="inferred from homology"/>
<dbReference type="InterPro" id="IPR037066">
    <property type="entry name" value="Plug_dom_sf"/>
</dbReference>
<evidence type="ECO:0000256" key="6">
    <source>
        <dbReference type="ARBA" id="ARBA00023136"/>
    </source>
</evidence>
<evidence type="ECO:0000256" key="2">
    <source>
        <dbReference type="ARBA" id="ARBA00022448"/>
    </source>
</evidence>
<evidence type="ECO:0000256" key="7">
    <source>
        <dbReference type="ARBA" id="ARBA00023237"/>
    </source>
</evidence>
<dbReference type="SUPFAM" id="SSF56935">
    <property type="entry name" value="Porins"/>
    <property type="match status" value="1"/>
</dbReference>
<dbReference type="InterPro" id="IPR000531">
    <property type="entry name" value="Beta-barrel_TonB"/>
</dbReference>
<evidence type="ECO:0000256" key="10">
    <source>
        <dbReference type="SAM" id="MobiDB-lite"/>
    </source>
</evidence>
<comment type="caution">
    <text evidence="14">The sequence shown here is derived from an EMBL/GenBank/DDBJ whole genome shotgun (WGS) entry which is preliminary data.</text>
</comment>
<dbReference type="EMBL" id="JAUUDS010000007">
    <property type="protein sequence ID" value="MDP1028062.1"/>
    <property type="molecule type" value="Genomic_DNA"/>
</dbReference>
<feature type="signal peptide" evidence="11">
    <location>
        <begin position="1"/>
        <end position="20"/>
    </location>
</feature>
<evidence type="ECO:0000313" key="15">
    <source>
        <dbReference type="Proteomes" id="UP001230685"/>
    </source>
</evidence>
<dbReference type="Pfam" id="PF07715">
    <property type="entry name" value="Plug"/>
    <property type="match status" value="1"/>
</dbReference>
<feature type="chain" id="PRO_5047493061" evidence="11">
    <location>
        <begin position="21"/>
        <end position="1020"/>
    </location>
</feature>
<comment type="subcellular location">
    <subcellularLocation>
        <location evidence="1 8">Cell outer membrane</location>
        <topology evidence="1 8">Multi-pass membrane protein</topology>
    </subcellularLocation>
</comment>
<dbReference type="Gene3D" id="2.170.130.10">
    <property type="entry name" value="TonB-dependent receptor, plug domain"/>
    <property type="match status" value="1"/>
</dbReference>
<feature type="domain" description="TonB-dependent receptor plug" evidence="13">
    <location>
        <begin position="84"/>
        <end position="188"/>
    </location>
</feature>
<gene>
    <name evidence="14" type="ORF">Q5H91_12630</name>
</gene>
<protein>
    <submittedName>
        <fullName evidence="14">TonB-dependent receptor</fullName>
    </submittedName>
</protein>
<dbReference type="Gene3D" id="2.40.170.20">
    <property type="entry name" value="TonB-dependent receptor, beta-barrel domain"/>
    <property type="match status" value="1"/>
</dbReference>
<keyword evidence="14" id="KW-0675">Receptor</keyword>
<reference evidence="14 15" key="1">
    <citation type="submission" date="2023-07" db="EMBL/GenBank/DDBJ databases">
        <authorList>
            <person name="Kim M.K."/>
        </authorList>
    </citation>
    <scope>NUCLEOTIDE SEQUENCE [LARGE SCALE GENOMIC DNA]</scope>
    <source>
        <strain evidence="14 15">KR1UV-12</strain>
    </source>
</reference>
<keyword evidence="5 9" id="KW-0798">TonB box</keyword>
<dbReference type="PANTHER" id="PTHR47234">
    <property type="match status" value="1"/>
</dbReference>
<keyword evidence="3 8" id="KW-1134">Transmembrane beta strand</keyword>
<organism evidence="14 15">
    <name type="scientific">Sphingomonas aurea</name>
    <dbReference type="NCBI Taxonomy" id="3063994"/>
    <lineage>
        <taxon>Bacteria</taxon>
        <taxon>Pseudomonadati</taxon>
        <taxon>Pseudomonadota</taxon>
        <taxon>Alphaproteobacteria</taxon>
        <taxon>Sphingomonadales</taxon>
        <taxon>Sphingomonadaceae</taxon>
        <taxon>Sphingomonas</taxon>
    </lineage>
</organism>
<evidence type="ECO:0000259" key="13">
    <source>
        <dbReference type="Pfam" id="PF07715"/>
    </source>
</evidence>
<keyword evidence="15" id="KW-1185">Reference proteome</keyword>
<evidence type="ECO:0000256" key="4">
    <source>
        <dbReference type="ARBA" id="ARBA00022692"/>
    </source>
</evidence>
<feature type="domain" description="TonB-dependent receptor-like beta-barrel" evidence="12">
    <location>
        <begin position="612"/>
        <end position="978"/>
    </location>
</feature>
<feature type="region of interest" description="Disordered" evidence="10">
    <location>
        <begin position="30"/>
        <end position="68"/>
    </location>
</feature>
<dbReference type="InterPro" id="IPR039426">
    <property type="entry name" value="TonB-dep_rcpt-like"/>
</dbReference>
<evidence type="ECO:0000256" key="1">
    <source>
        <dbReference type="ARBA" id="ARBA00004571"/>
    </source>
</evidence>
<evidence type="ECO:0000259" key="12">
    <source>
        <dbReference type="Pfam" id="PF00593"/>
    </source>
</evidence>
<feature type="compositionally biased region" description="Basic and acidic residues" evidence="10">
    <location>
        <begin position="52"/>
        <end position="61"/>
    </location>
</feature>
<evidence type="ECO:0000256" key="3">
    <source>
        <dbReference type="ARBA" id="ARBA00022452"/>
    </source>
</evidence>
<evidence type="ECO:0000256" key="9">
    <source>
        <dbReference type="RuleBase" id="RU003357"/>
    </source>
</evidence>
<keyword evidence="6 8" id="KW-0472">Membrane</keyword>
<dbReference type="Proteomes" id="UP001230685">
    <property type="component" value="Unassembled WGS sequence"/>
</dbReference>
<dbReference type="InterPro" id="IPR036942">
    <property type="entry name" value="Beta-barrel_TonB_sf"/>
</dbReference>
<keyword evidence="11" id="KW-0732">Signal</keyword>
<accession>A0ABT9EM73</accession>